<dbReference type="Gene3D" id="3.40.710.10">
    <property type="entry name" value="DD-peptidase/beta-lactamase superfamily"/>
    <property type="match status" value="1"/>
</dbReference>
<feature type="chain" id="PRO_5047109772" description="Serine hydrolase" evidence="1">
    <location>
        <begin position="23"/>
        <end position="239"/>
    </location>
</feature>
<keyword evidence="1" id="KW-0732">Signal</keyword>
<keyword evidence="3" id="KW-1185">Reference proteome</keyword>
<protein>
    <recommendedName>
        <fullName evidence="4">Serine hydrolase</fullName>
    </recommendedName>
</protein>
<sequence>MMRAHGFAAGLVATALSCCLWAGGAAAGAPEAAQVPTRTALAARTPLGGSWGTANQHEARAALSTAKLYLADYALRHGDGAEDDRALAERMIRYSDDAAADKLAAKYPGAIDAVAAEYGLTATSGGASWGMSWTSAADLADFLCATTTSDPGSPILGWMRAAGAVAADGTVQDWGTARLPGVRGTKWGWADRGTAAEVASASFGDGFTIAAITYGSPDDQTTDVVTAATDIHDGPLGYR</sequence>
<proteinExistence type="predicted"/>
<accession>A0ABW6PKF2</accession>
<comment type="caution">
    <text evidence="2">The sequence shown here is derived from an EMBL/GenBank/DDBJ whole genome shotgun (WGS) entry which is preliminary data.</text>
</comment>
<evidence type="ECO:0000256" key="1">
    <source>
        <dbReference type="SAM" id="SignalP"/>
    </source>
</evidence>
<dbReference type="RefSeq" id="WP_387699618.1">
    <property type="nucleotide sequence ID" value="NZ_JBIAMX010000004.1"/>
</dbReference>
<evidence type="ECO:0008006" key="4">
    <source>
        <dbReference type="Google" id="ProtNLM"/>
    </source>
</evidence>
<name>A0ABW6PKF2_9NOCA</name>
<evidence type="ECO:0000313" key="2">
    <source>
        <dbReference type="EMBL" id="MFF0542871.1"/>
    </source>
</evidence>
<dbReference type="PROSITE" id="PS51257">
    <property type="entry name" value="PROKAR_LIPOPROTEIN"/>
    <property type="match status" value="1"/>
</dbReference>
<gene>
    <name evidence="2" type="ORF">ACFYTF_08535</name>
</gene>
<dbReference type="InterPro" id="IPR012338">
    <property type="entry name" value="Beta-lactam/transpept-like"/>
</dbReference>
<dbReference type="EMBL" id="JBIAMX010000004">
    <property type="protein sequence ID" value="MFF0542871.1"/>
    <property type="molecule type" value="Genomic_DNA"/>
</dbReference>
<reference evidence="2 3" key="1">
    <citation type="submission" date="2024-10" db="EMBL/GenBank/DDBJ databases">
        <title>The Natural Products Discovery Center: Release of the First 8490 Sequenced Strains for Exploring Actinobacteria Biosynthetic Diversity.</title>
        <authorList>
            <person name="Kalkreuter E."/>
            <person name="Kautsar S.A."/>
            <person name="Yang D."/>
            <person name="Bader C.D."/>
            <person name="Teijaro C.N."/>
            <person name="Fluegel L."/>
            <person name="Davis C.M."/>
            <person name="Simpson J.R."/>
            <person name="Lauterbach L."/>
            <person name="Steele A.D."/>
            <person name="Gui C."/>
            <person name="Meng S."/>
            <person name="Li G."/>
            <person name="Viehrig K."/>
            <person name="Ye F."/>
            <person name="Su P."/>
            <person name="Kiefer A.F."/>
            <person name="Nichols A."/>
            <person name="Cepeda A.J."/>
            <person name="Yan W."/>
            <person name="Fan B."/>
            <person name="Jiang Y."/>
            <person name="Adhikari A."/>
            <person name="Zheng C.-J."/>
            <person name="Schuster L."/>
            <person name="Cowan T.M."/>
            <person name="Smanski M.J."/>
            <person name="Chevrette M.G."/>
            <person name="De Carvalho L.P.S."/>
            <person name="Shen B."/>
        </authorList>
    </citation>
    <scope>NUCLEOTIDE SEQUENCE [LARGE SCALE GENOMIC DNA]</scope>
    <source>
        <strain evidence="2 3">NPDC004045</strain>
    </source>
</reference>
<dbReference type="SUPFAM" id="SSF56601">
    <property type="entry name" value="beta-lactamase/transpeptidase-like"/>
    <property type="match status" value="1"/>
</dbReference>
<dbReference type="Proteomes" id="UP001601444">
    <property type="component" value="Unassembled WGS sequence"/>
</dbReference>
<feature type="signal peptide" evidence="1">
    <location>
        <begin position="1"/>
        <end position="22"/>
    </location>
</feature>
<organism evidence="2 3">
    <name type="scientific">Nocardia thailandica</name>
    <dbReference type="NCBI Taxonomy" id="257275"/>
    <lineage>
        <taxon>Bacteria</taxon>
        <taxon>Bacillati</taxon>
        <taxon>Actinomycetota</taxon>
        <taxon>Actinomycetes</taxon>
        <taxon>Mycobacteriales</taxon>
        <taxon>Nocardiaceae</taxon>
        <taxon>Nocardia</taxon>
    </lineage>
</organism>
<evidence type="ECO:0000313" key="3">
    <source>
        <dbReference type="Proteomes" id="UP001601444"/>
    </source>
</evidence>